<dbReference type="Pfam" id="PF04851">
    <property type="entry name" value="ResIII"/>
    <property type="match status" value="1"/>
</dbReference>
<reference evidence="6" key="1">
    <citation type="journal article" date="2020" name="Nature">
        <title>Giant virus diversity and host interactions through global metagenomics.</title>
        <authorList>
            <person name="Schulz F."/>
            <person name="Roux S."/>
            <person name="Paez-Espino D."/>
            <person name="Jungbluth S."/>
            <person name="Walsh D.A."/>
            <person name="Denef V.J."/>
            <person name="McMahon K.D."/>
            <person name="Konstantinidis K.T."/>
            <person name="Eloe-Fadrosh E.A."/>
            <person name="Kyrpides N.C."/>
            <person name="Woyke T."/>
        </authorList>
    </citation>
    <scope>NUCLEOTIDE SEQUENCE</scope>
    <source>
        <strain evidence="6">GVMAG-M-3300010160-26</strain>
    </source>
</reference>
<sequence length="588" mass="67345">MTCVITYRGAIVLEEEVVKKVGVEKYIKFKRGFTKTIKLGFNKYINVTVVKQERVKKDDKIITVLIIPRFLVFNPKLNGFFTNYIANFPESTPINKPNFINSFAPHNFQSVIVEHAITNYLTPDKANRGEAGVIIEVEAGLGKTFIGSMIFKHLGLKTLYIVPNKYLLDQALDDFKKCFGDTVKYGEYSCREKRDGDIVFMIINSVTSDTFTITKEQTGKKTTKKTSCEITPAEYMRQFGLSIWDEVHEYASHKRAVSFSRVNTKYMLGLTAEANSRVDKLDFVVHNNCGDVLVAETIPGFKLPAQERFNSNITIVNYSGPNEYCKTIYNKTGMMSSAEMSKQLCRDPYRTYFILIEIIRLCKNGHNVFIWCDMRRGVNMYRNYLERIGLTPTTIDDDESAESDDEIDDDLLTPNKEINTEDINTEDINTEDINSVTDKTNESDDNLPNVMFGFLMGSITKKEILEAKESQIIIATYQYAYRGVSLPNFDAMIMTTPRRAKTYQTLKRIFRMGGDSSITRQIIDIVDIRTKLKNQKSTRMEQYKKPIFNATIVNKKVDFSQVSVPDDIRNHMNLYSSEYMAANPDIET</sequence>
<keyword evidence="2" id="KW-0378">Hydrolase</keyword>
<keyword evidence="1" id="KW-0547">Nucleotide-binding</keyword>
<evidence type="ECO:0000256" key="4">
    <source>
        <dbReference type="ARBA" id="ARBA00022840"/>
    </source>
</evidence>
<keyword evidence="4" id="KW-0067">ATP-binding</keyword>
<protein>
    <recommendedName>
        <fullName evidence="5">Helicase ATP-binding domain-containing protein</fullName>
    </recommendedName>
</protein>
<accession>A0A6C0BBL4</accession>
<dbReference type="GO" id="GO:0016787">
    <property type="term" value="F:hydrolase activity"/>
    <property type="evidence" value="ECO:0007669"/>
    <property type="project" value="UniProtKB-KW"/>
</dbReference>
<organism evidence="6">
    <name type="scientific">viral metagenome</name>
    <dbReference type="NCBI Taxonomy" id="1070528"/>
    <lineage>
        <taxon>unclassified sequences</taxon>
        <taxon>metagenomes</taxon>
        <taxon>organismal metagenomes</taxon>
    </lineage>
</organism>
<dbReference type="InterPro" id="IPR006935">
    <property type="entry name" value="Helicase/UvrB_N"/>
</dbReference>
<dbReference type="InterPro" id="IPR014001">
    <property type="entry name" value="Helicase_ATP-bd"/>
</dbReference>
<dbReference type="InterPro" id="IPR027417">
    <property type="entry name" value="P-loop_NTPase"/>
</dbReference>
<evidence type="ECO:0000256" key="2">
    <source>
        <dbReference type="ARBA" id="ARBA00022801"/>
    </source>
</evidence>
<proteinExistence type="predicted"/>
<dbReference type="PROSITE" id="PS51192">
    <property type="entry name" value="HELICASE_ATP_BIND_1"/>
    <property type="match status" value="1"/>
</dbReference>
<keyword evidence="3" id="KW-0347">Helicase</keyword>
<dbReference type="AlphaFoldDB" id="A0A6C0BBL4"/>
<dbReference type="SUPFAM" id="SSF52540">
    <property type="entry name" value="P-loop containing nucleoside triphosphate hydrolases"/>
    <property type="match status" value="1"/>
</dbReference>
<dbReference type="SMART" id="SM00487">
    <property type="entry name" value="DEXDc"/>
    <property type="match status" value="1"/>
</dbReference>
<name>A0A6C0BBL4_9ZZZZ</name>
<evidence type="ECO:0000313" key="6">
    <source>
        <dbReference type="EMBL" id="QHS89655.1"/>
    </source>
</evidence>
<feature type="domain" description="Helicase ATP-binding" evidence="5">
    <location>
        <begin position="124"/>
        <end position="292"/>
    </location>
</feature>
<dbReference type="GO" id="GO:0004386">
    <property type="term" value="F:helicase activity"/>
    <property type="evidence" value="ECO:0007669"/>
    <property type="project" value="UniProtKB-KW"/>
</dbReference>
<dbReference type="InterPro" id="IPR050615">
    <property type="entry name" value="ATP-dep_DNA_Helicase"/>
</dbReference>
<dbReference type="EMBL" id="MN739115">
    <property type="protein sequence ID" value="QHS89655.1"/>
    <property type="molecule type" value="Genomic_DNA"/>
</dbReference>
<dbReference type="GO" id="GO:0003677">
    <property type="term" value="F:DNA binding"/>
    <property type="evidence" value="ECO:0007669"/>
    <property type="project" value="InterPro"/>
</dbReference>
<dbReference type="Gene3D" id="3.40.50.300">
    <property type="entry name" value="P-loop containing nucleotide triphosphate hydrolases"/>
    <property type="match status" value="2"/>
</dbReference>
<dbReference type="PANTHER" id="PTHR11274">
    <property type="entry name" value="RAD25/XP-B DNA REPAIR HELICASE"/>
    <property type="match status" value="1"/>
</dbReference>
<dbReference type="PANTHER" id="PTHR11274:SF0">
    <property type="entry name" value="GENERAL TRANSCRIPTION AND DNA REPAIR FACTOR IIH HELICASE SUBUNIT XPB"/>
    <property type="match status" value="1"/>
</dbReference>
<dbReference type="GO" id="GO:0005524">
    <property type="term" value="F:ATP binding"/>
    <property type="evidence" value="ECO:0007669"/>
    <property type="project" value="UniProtKB-KW"/>
</dbReference>
<evidence type="ECO:0000256" key="3">
    <source>
        <dbReference type="ARBA" id="ARBA00022806"/>
    </source>
</evidence>
<evidence type="ECO:0000256" key="1">
    <source>
        <dbReference type="ARBA" id="ARBA00022741"/>
    </source>
</evidence>
<evidence type="ECO:0000259" key="5">
    <source>
        <dbReference type="PROSITE" id="PS51192"/>
    </source>
</evidence>